<dbReference type="InterPro" id="IPR005801">
    <property type="entry name" value="ADC_synthase"/>
</dbReference>
<dbReference type="InterPro" id="IPR043131">
    <property type="entry name" value="BCAT-like_N"/>
</dbReference>
<dbReference type="Gene3D" id="3.30.470.10">
    <property type="match status" value="1"/>
</dbReference>
<evidence type="ECO:0000313" key="3">
    <source>
        <dbReference type="Proteomes" id="UP000266389"/>
    </source>
</evidence>
<dbReference type="GO" id="GO:0009396">
    <property type="term" value="P:folic acid-containing compound biosynthetic process"/>
    <property type="evidence" value="ECO:0007669"/>
    <property type="project" value="InterPro"/>
</dbReference>
<dbReference type="Pfam" id="PF01063">
    <property type="entry name" value="Aminotran_4"/>
    <property type="match status" value="1"/>
</dbReference>
<keyword evidence="2" id="KW-0808">Transferase</keyword>
<dbReference type="InterPro" id="IPR005802">
    <property type="entry name" value="ADC_synth_comp_1"/>
</dbReference>
<organism evidence="2 3">
    <name type="scientific">Candidatus Thermochlorobacter aerophilus</name>
    <dbReference type="NCBI Taxonomy" id="1868324"/>
    <lineage>
        <taxon>Bacteria</taxon>
        <taxon>Pseudomonadati</taxon>
        <taxon>Chlorobiota</taxon>
        <taxon>Chlorobiia</taxon>
        <taxon>Chlorobiales</taxon>
        <taxon>Candidatus Thermochlorobacteriaceae</taxon>
        <taxon>Candidatus Thermochlorobacter</taxon>
    </lineage>
</organism>
<dbReference type="GO" id="GO:0046820">
    <property type="term" value="F:4-amino-4-deoxychorismate synthase activity"/>
    <property type="evidence" value="ECO:0007669"/>
    <property type="project" value="UniProtKB-EC"/>
</dbReference>
<dbReference type="EMBL" id="PHFL01000072">
    <property type="protein sequence ID" value="RFM22859.1"/>
    <property type="molecule type" value="Genomic_DNA"/>
</dbReference>
<dbReference type="InterPro" id="IPR019999">
    <property type="entry name" value="Anth_synth_I-like"/>
</dbReference>
<dbReference type="SUPFAM" id="SSF56752">
    <property type="entry name" value="D-aminoacid aminotransferase-like PLP-dependent enzymes"/>
    <property type="match status" value="1"/>
</dbReference>
<dbReference type="EC" id="2.6.1.85" evidence="2"/>
<dbReference type="AlphaFoldDB" id="A0A395LVY1"/>
<dbReference type="InterPro" id="IPR001544">
    <property type="entry name" value="Aminotrans_IV"/>
</dbReference>
<keyword evidence="2" id="KW-0032">Aminotransferase</keyword>
<dbReference type="Pfam" id="PF00425">
    <property type="entry name" value="Chorismate_bind"/>
    <property type="match status" value="1"/>
</dbReference>
<evidence type="ECO:0000313" key="2">
    <source>
        <dbReference type="EMBL" id="RFM22859.1"/>
    </source>
</evidence>
<protein>
    <submittedName>
        <fullName evidence="2">Aminodeoxychorismate synthase component I</fullName>
        <ecNumber evidence="2">2.6.1.85</ecNumber>
    </submittedName>
</protein>
<reference evidence="2 3" key="1">
    <citation type="journal article" date="2011" name="ISME J.">
        <title>Community ecology of hot spring cyanobacterial mats: predominant populations and their functional potential.</title>
        <authorList>
            <person name="Klatt C.G."/>
            <person name="Wood J.M."/>
            <person name="Rusch D.B."/>
            <person name="Bateson M.M."/>
            <person name="Hamamura N."/>
            <person name="Heidelberg J.F."/>
            <person name="Grossman A.R."/>
            <person name="Bhaya D."/>
            <person name="Cohan F.M."/>
            <person name="Kuhl M."/>
            <person name="Bryant D.A."/>
            <person name="Ward D.M."/>
        </authorList>
    </citation>
    <scope>NUCLEOTIDE SEQUENCE [LARGE SCALE GENOMIC DNA]</scope>
    <source>
        <strain evidence="2">OS</strain>
    </source>
</reference>
<dbReference type="Gene3D" id="3.20.10.10">
    <property type="entry name" value="D-amino Acid Aminotransferase, subunit A, domain 2"/>
    <property type="match status" value="1"/>
</dbReference>
<dbReference type="InterPro" id="IPR043132">
    <property type="entry name" value="BCAT-like_C"/>
</dbReference>
<dbReference type="GO" id="GO:0000162">
    <property type="term" value="P:L-tryptophan biosynthetic process"/>
    <property type="evidence" value="ECO:0007669"/>
    <property type="project" value="TreeGrafter"/>
</dbReference>
<accession>A0A395LVY1</accession>
<dbReference type="PANTHER" id="PTHR11236:SF50">
    <property type="entry name" value="AMINODEOXYCHORISMATE SYNTHASE COMPONENT 1"/>
    <property type="match status" value="1"/>
</dbReference>
<dbReference type="PANTHER" id="PTHR11236">
    <property type="entry name" value="AMINOBENZOATE/ANTHRANILATE SYNTHASE"/>
    <property type="match status" value="1"/>
</dbReference>
<feature type="domain" description="Chorismate-utilising enzyme C-terminal" evidence="1">
    <location>
        <begin position="146"/>
        <end position="399"/>
    </location>
</feature>
<comment type="caution">
    <text evidence="2">The sequence shown here is derived from an EMBL/GenBank/DDBJ whole genome shotgun (WGS) entry which is preliminary data.</text>
</comment>
<dbReference type="Proteomes" id="UP000266389">
    <property type="component" value="Unassembled WGS sequence"/>
</dbReference>
<dbReference type="InterPro" id="IPR036038">
    <property type="entry name" value="Aminotransferase-like"/>
</dbReference>
<evidence type="ECO:0000259" key="1">
    <source>
        <dbReference type="Pfam" id="PF00425"/>
    </source>
</evidence>
<sequence>MSPKRHIQLPDAFYVALNSATDSVLLETARFSEDNFRSFLFHQPVAQLSTHRLDAVPALLAELEHFLERGYFIAGYLTYEAGFAFEPCLQSLKHELPYPLVWLGVYEPPLVFHHGRGELIGRAEHLVKAPIVEDFQVCDTQLAAAEQEYTKNIEHIRDYIRAGDVYQINFTTKLRFRFEGSALSLYRWLKAKQRVPYSAIVKTADVTVLSFSPELFFRRTGSKLICKPMKGTMRRGLTTKEDDKLAQMLRHDEKNCAENLMITDLIRNDLGRVAKCASVSVPALFEVERYETLWQMTSTVQAELQEGKTYLELFKAIFPCGSITGAPKIRAMQIIGELEKEPRGIYTGAIGFISPHQEAVFNVAIRTVVLQNGQGECGIGSGIVWDSDAKQEFDECQLKARFFTAPAPQFELLETLRWSSKCGKYLFLSEHLARLADSAHYFDFECNQAEIEAQLIQLTQFFDPKKDYRVRLRLNSEGKIKCDYSELYEQEEVGMCKVALARERTSSQDKFYRHKTTYRPLYDALYQKAVKQGFTDVLFFNERGELTEGAISNVIVKKGERYLTPPLSSGVLDGIYRKHFLQTQPHAQEKVLYLDDVLTADAVWICSSVRALRQVQVQEHYLSLEADERIGDAKGSAS</sequence>
<dbReference type="NCBIfam" id="TIGR00553">
    <property type="entry name" value="pabB"/>
    <property type="match status" value="1"/>
</dbReference>
<dbReference type="InterPro" id="IPR015890">
    <property type="entry name" value="Chorismate_C"/>
</dbReference>
<dbReference type="SUPFAM" id="SSF56322">
    <property type="entry name" value="ADC synthase"/>
    <property type="match status" value="1"/>
</dbReference>
<dbReference type="PRINTS" id="PR00095">
    <property type="entry name" value="ANTSNTHASEI"/>
</dbReference>
<dbReference type="Gene3D" id="3.60.120.10">
    <property type="entry name" value="Anthranilate synthase"/>
    <property type="match status" value="1"/>
</dbReference>
<gene>
    <name evidence="2" type="primary">pabB</name>
    <name evidence="2" type="ORF">D0433_13640</name>
</gene>
<proteinExistence type="predicted"/>
<name>A0A395LVY1_9BACT</name>